<dbReference type="InterPro" id="IPR032466">
    <property type="entry name" value="Metal_Hydrolase"/>
</dbReference>
<proteinExistence type="inferred from homology"/>
<evidence type="ECO:0000313" key="8">
    <source>
        <dbReference type="EMBL" id="QTL97199.1"/>
    </source>
</evidence>
<dbReference type="Pfam" id="PF02614">
    <property type="entry name" value="UxaC"/>
    <property type="match status" value="1"/>
</dbReference>
<dbReference type="GO" id="GO:0019698">
    <property type="term" value="P:D-galacturonate catabolic process"/>
    <property type="evidence" value="ECO:0007669"/>
    <property type="project" value="TreeGrafter"/>
</dbReference>
<keyword evidence="9" id="KW-1185">Reference proteome</keyword>
<dbReference type="GO" id="GO:0042840">
    <property type="term" value="P:D-glucuronate catabolic process"/>
    <property type="evidence" value="ECO:0007669"/>
    <property type="project" value="TreeGrafter"/>
</dbReference>
<reference evidence="8" key="1">
    <citation type="submission" date="2019-12" db="EMBL/GenBank/DDBJ databases">
        <authorList>
            <person name="zhang j."/>
            <person name="sun C.M."/>
        </authorList>
    </citation>
    <scope>NUCLEOTIDE SEQUENCE</scope>
    <source>
        <strain evidence="8">NS-1</strain>
    </source>
</reference>
<dbReference type="EMBL" id="CP046640">
    <property type="protein sequence ID" value="QTL97199.1"/>
    <property type="molecule type" value="Genomic_DNA"/>
</dbReference>
<comment type="catalytic activity">
    <reaction evidence="1 7">
        <text>D-glucuronate = D-fructuronate</text>
        <dbReference type="Rhea" id="RHEA:13049"/>
        <dbReference type="ChEBI" id="CHEBI:58720"/>
        <dbReference type="ChEBI" id="CHEBI:59863"/>
        <dbReference type="EC" id="5.3.1.12"/>
    </reaction>
</comment>
<dbReference type="SUPFAM" id="SSF51556">
    <property type="entry name" value="Metallo-dependent hydrolases"/>
    <property type="match status" value="1"/>
</dbReference>
<dbReference type="PANTHER" id="PTHR30068:SF4">
    <property type="entry name" value="URONATE ISOMERASE"/>
    <property type="match status" value="1"/>
</dbReference>
<comment type="pathway">
    <text evidence="2 7">Carbohydrate metabolism; pentose and glucuronate interconversion.</text>
</comment>
<dbReference type="PANTHER" id="PTHR30068">
    <property type="entry name" value="URONATE ISOMERASE"/>
    <property type="match status" value="1"/>
</dbReference>
<comment type="similarity">
    <text evidence="3 7">Belongs to the metallo-dependent hydrolases superfamily. Uronate isomerase family.</text>
</comment>
<evidence type="ECO:0000256" key="7">
    <source>
        <dbReference type="HAMAP-Rule" id="MF_00675"/>
    </source>
</evidence>
<evidence type="ECO:0000256" key="1">
    <source>
        <dbReference type="ARBA" id="ARBA00001165"/>
    </source>
</evidence>
<dbReference type="KEGG" id="ifn:GM661_04005"/>
<dbReference type="HAMAP" id="MF_00675">
    <property type="entry name" value="UxaC"/>
    <property type="match status" value="1"/>
</dbReference>
<dbReference type="Gene3D" id="1.10.2020.10">
    <property type="entry name" value="uronate isomerase, domain 2, chain A"/>
    <property type="match status" value="1"/>
</dbReference>
<protein>
    <recommendedName>
        <fullName evidence="5 7">Uronate isomerase</fullName>
        <ecNumber evidence="4 7">5.3.1.12</ecNumber>
    </recommendedName>
    <alternativeName>
        <fullName evidence="7">Glucuronate isomerase</fullName>
    </alternativeName>
    <alternativeName>
        <fullName evidence="7">Uronic isomerase</fullName>
    </alternativeName>
</protein>
<evidence type="ECO:0000256" key="4">
    <source>
        <dbReference type="ARBA" id="ARBA00012546"/>
    </source>
</evidence>
<dbReference type="Proteomes" id="UP000665020">
    <property type="component" value="Chromosome"/>
</dbReference>
<evidence type="ECO:0000313" key="9">
    <source>
        <dbReference type="Proteomes" id="UP000665020"/>
    </source>
</evidence>
<dbReference type="GO" id="GO:0008880">
    <property type="term" value="F:glucuronate isomerase activity"/>
    <property type="evidence" value="ECO:0007669"/>
    <property type="project" value="UniProtKB-UniRule"/>
</dbReference>
<organism evidence="8 9">
    <name type="scientific">Iocasia fonsfrigidae</name>
    <dbReference type="NCBI Taxonomy" id="2682810"/>
    <lineage>
        <taxon>Bacteria</taxon>
        <taxon>Bacillati</taxon>
        <taxon>Bacillota</taxon>
        <taxon>Clostridia</taxon>
        <taxon>Halanaerobiales</taxon>
        <taxon>Halanaerobiaceae</taxon>
        <taxon>Iocasia</taxon>
    </lineage>
</organism>
<name>A0A8A7KCS2_9FIRM</name>
<dbReference type="InterPro" id="IPR003766">
    <property type="entry name" value="Uronate_isomerase"/>
</dbReference>
<evidence type="ECO:0000256" key="2">
    <source>
        <dbReference type="ARBA" id="ARBA00004892"/>
    </source>
</evidence>
<dbReference type="Gene3D" id="3.20.20.140">
    <property type="entry name" value="Metal-dependent hydrolases"/>
    <property type="match status" value="1"/>
</dbReference>
<evidence type="ECO:0000256" key="6">
    <source>
        <dbReference type="ARBA" id="ARBA00023235"/>
    </source>
</evidence>
<sequence>MNNKFSEELFLTNETGRKLYHEVAEQMPIIDYHCHLQPKEIWENKEFEDLGEMWLAGDHYKWRAMRTFGIDERYITGEASYYEKYMAFAKILPQLIGNPLYIWCALELKRFFDIDEPLCEANAEEIYNRTKKMICEKGMTPRWCMEVSNVEIVSTTEDPIDTLKYHQKLQKDPTMKIKVLSAFRPDKAMFCEKENFPNYILNLGNAAGEDIASFASLLSALEKCLKFFKSIGTNISDDGIPEFTWEDYTLKGVEAIFSRAIVGDELSTQEINQYRSAFLFEMGRMYKRNGFVMQLHVGTYLDANTSKVAAIGRSTGFDCTDDSTSVKSIGILLDRLTSIDELPKTILYPLDSSKIENFAILAAAFCEGGTRAKVQLGAPWWFNDQVYGIERQFTATANLYPVSLSVGMLTDSRSFLSYPRHELYRRVFCNYLGDLVERGEYFSGEEELKRVVENVCYYNVKNFFGF</sequence>
<dbReference type="NCBIfam" id="NF002794">
    <property type="entry name" value="PRK02925.1"/>
    <property type="match status" value="1"/>
</dbReference>
<dbReference type="UniPathway" id="UPA00246"/>
<dbReference type="RefSeq" id="WP_230868845.1">
    <property type="nucleotide sequence ID" value="NZ_CP046640.1"/>
</dbReference>
<dbReference type="EC" id="5.3.1.12" evidence="4 7"/>
<gene>
    <name evidence="7 8" type="primary">uxaC</name>
    <name evidence="8" type="ORF">GM661_04005</name>
</gene>
<keyword evidence="6 7" id="KW-0413">Isomerase</keyword>
<accession>A0A8A7KCS2</accession>
<evidence type="ECO:0000256" key="3">
    <source>
        <dbReference type="ARBA" id="ARBA00008397"/>
    </source>
</evidence>
<evidence type="ECO:0000256" key="5">
    <source>
        <dbReference type="ARBA" id="ARBA00020555"/>
    </source>
</evidence>
<dbReference type="AlphaFoldDB" id="A0A8A7KCS2"/>
<comment type="catalytic activity">
    <reaction evidence="7">
        <text>aldehydo-D-galacturonate = keto-D-tagaturonate</text>
        <dbReference type="Rhea" id="RHEA:27702"/>
        <dbReference type="ChEBI" id="CHEBI:12952"/>
        <dbReference type="ChEBI" id="CHEBI:17886"/>
    </reaction>
</comment>